<proteinExistence type="predicted"/>
<reference evidence="1" key="1">
    <citation type="journal article" date="2021" name="Proc. Natl. Acad. Sci. U.S.A.">
        <title>A Catalog of Tens of Thousands of Viruses from Human Metagenomes Reveals Hidden Associations with Chronic Diseases.</title>
        <authorList>
            <person name="Tisza M.J."/>
            <person name="Buck C.B."/>
        </authorList>
    </citation>
    <scope>NUCLEOTIDE SEQUENCE</scope>
    <source>
        <strain evidence="1">Ctsus30</strain>
    </source>
</reference>
<protein>
    <submittedName>
        <fullName evidence="1">Flavivirus DEAD domain</fullName>
    </submittedName>
</protein>
<accession>A0A8S5MW62</accession>
<organism evidence="1">
    <name type="scientific">Siphoviridae sp. ctsus30</name>
    <dbReference type="NCBI Taxonomy" id="2826488"/>
    <lineage>
        <taxon>Viruses</taxon>
        <taxon>Duplodnaviria</taxon>
        <taxon>Heunggongvirae</taxon>
        <taxon>Uroviricota</taxon>
        <taxon>Caudoviricetes</taxon>
    </lineage>
</organism>
<sequence>MTVLPIEWLALHRLSSGASILVGTTTYFLIQGELTYYWLDNKGNYYSEDEMADICHNNDYTIIDEGHRVFN</sequence>
<name>A0A8S5MW62_9CAUD</name>
<evidence type="ECO:0000313" key="1">
    <source>
        <dbReference type="EMBL" id="DAD86338.1"/>
    </source>
</evidence>
<dbReference type="EMBL" id="BK014997">
    <property type="protein sequence ID" value="DAD86338.1"/>
    <property type="molecule type" value="Genomic_DNA"/>
</dbReference>